<feature type="non-terminal residue" evidence="2">
    <location>
        <position position="1"/>
    </location>
</feature>
<dbReference type="EMBL" id="KL250491">
    <property type="protein sequence ID" value="KGB32061.1"/>
    <property type="molecule type" value="Genomic_DNA"/>
</dbReference>
<feature type="region of interest" description="Disordered" evidence="1">
    <location>
        <begin position="1"/>
        <end position="30"/>
    </location>
</feature>
<name>A0A095AE18_SCHHA</name>
<accession>A0A095AE18</accession>
<gene>
    <name evidence="2" type="ORF">MS3_00201</name>
</gene>
<organism evidence="2">
    <name type="scientific">Schistosoma haematobium</name>
    <name type="common">Blood fluke</name>
    <dbReference type="NCBI Taxonomy" id="6185"/>
    <lineage>
        <taxon>Eukaryota</taxon>
        <taxon>Metazoa</taxon>
        <taxon>Spiralia</taxon>
        <taxon>Lophotrochozoa</taxon>
        <taxon>Platyhelminthes</taxon>
        <taxon>Trematoda</taxon>
        <taxon>Digenea</taxon>
        <taxon>Strigeidida</taxon>
        <taxon>Schistosomatoidea</taxon>
        <taxon>Schistosomatidae</taxon>
        <taxon>Schistosoma</taxon>
    </lineage>
</organism>
<dbReference type="AlphaFoldDB" id="A0A095AE18"/>
<proteinExistence type="predicted"/>
<sequence>LQSNVKREVNQVSKVKSSKRHAETQPDGIPERTVRLNEKQEVTKPVEGGISKAPKGKVSSTFLENDGQVCLFFPFLCV</sequence>
<feature type="compositionally biased region" description="Basic and acidic residues" evidence="1">
    <location>
        <begin position="20"/>
        <end position="30"/>
    </location>
</feature>
<evidence type="ECO:0000313" key="2">
    <source>
        <dbReference type="EMBL" id="KGB32061.1"/>
    </source>
</evidence>
<protein>
    <submittedName>
        <fullName evidence="2">Uncharacterized protein</fullName>
    </submittedName>
</protein>
<evidence type="ECO:0000256" key="1">
    <source>
        <dbReference type="SAM" id="MobiDB-lite"/>
    </source>
</evidence>
<reference evidence="2" key="1">
    <citation type="journal article" date="2012" name="Nat. Genet.">
        <title>Whole-genome sequence of Schistosoma haematobium.</title>
        <authorList>
            <person name="Young N.D."/>
            <person name="Jex A.R."/>
            <person name="Li B."/>
            <person name="Liu S."/>
            <person name="Yang L."/>
            <person name="Xiong Z."/>
            <person name="Li Y."/>
            <person name="Cantacessi C."/>
            <person name="Hall R.S."/>
            <person name="Xu X."/>
            <person name="Chen F."/>
            <person name="Wu X."/>
            <person name="Zerlotini A."/>
            <person name="Oliveira G."/>
            <person name="Hofmann A."/>
            <person name="Zhang G."/>
            <person name="Fang X."/>
            <person name="Kang Y."/>
            <person name="Campbell B.E."/>
            <person name="Loukas A."/>
            <person name="Ranganathan S."/>
            <person name="Rollinson D."/>
            <person name="Rinaldi G."/>
            <person name="Brindley P.J."/>
            <person name="Yang H."/>
            <person name="Wang J."/>
            <person name="Wang J."/>
            <person name="Gasser R.B."/>
        </authorList>
    </citation>
    <scope>NUCLEOTIDE SEQUENCE [LARGE SCALE GENOMIC DNA]</scope>
</reference>